<feature type="domain" description="Major facilitator superfamily (MFS) profile" evidence="9">
    <location>
        <begin position="86"/>
        <end position="511"/>
    </location>
</feature>
<dbReference type="Pfam" id="PF00083">
    <property type="entry name" value="Sugar_tr"/>
    <property type="match status" value="1"/>
</dbReference>
<feature type="transmembrane region" description="Helical" evidence="8">
    <location>
        <begin position="198"/>
        <end position="218"/>
    </location>
</feature>
<dbReference type="InterPro" id="IPR005828">
    <property type="entry name" value="MFS_sugar_transport-like"/>
</dbReference>
<dbReference type="SUPFAM" id="SSF103473">
    <property type="entry name" value="MFS general substrate transporter"/>
    <property type="match status" value="1"/>
</dbReference>
<proteinExistence type="predicted"/>
<sequence length="551" mass="61513">MKFEDILVGINGFGKFQMMIILLQSVSRITLPCNFLLNNFMAAVPDHRCHIRGLDDGDAFANLTLDQRLTVSIPTQEDGTLSSCRMFREPQFHLLHNSSNATEIPAVPCLYGWVYDNTTFSTTLATEWDLVCDRKGMNKATATIFFIGVMSGAAVFGTLSDRFGRKTMLLVAYLSSITFGLASAVSTSYVMFVIMRFFTGFSLTGISIISYVLSVEWFDVKHRTFGGIMVSLDWSVGNMMLSGIAYSVNNWRWLVVATTSPLILSVIIWWWLPESARWLMANGQVEKAHMYLEKCAKMNDRMEFMAALKPESLSNVEMLENRGKNYTYLDLVRTPNMRKVAICTGIVWFGVAFTYYGISLNVTGFGLNVYLTQFLYAAIEIPSKLMVYCSLNAIGRRPTQSATLLLTGLCMAVNLFTPAYLWIFRTVFAILGKTFSETSFTTVFLYTTELYPTVVRQNGVGYTSFVARLGVSIAPLIALLDDVWRPLPEVMFCAAAVCSGLVACLLPETTNARLPETIEDIELPRSGCQTIKPERSDATLKPLTGGDEREC</sequence>
<name>A0A9D3RIN7_ANGAN</name>
<dbReference type="AlphaFoldDB" id="A0A9D3RIN7"/>
<feature type="transmembrane region" description="Helical" evidence="8">
    <location>
        <begin position="140"/>
        <end position="159"/>
    </location>
</feature>
<dbReference type="PANTHER" id="PTHR24064">
    <property type="entry name" value="SOLUTE CARRIER FAMILY 22 MEMBER"/>
    <property type="match status" value="1"/>
</dbReference>
<accession>A0A9D3RIN7</accession>
<evidence type="ECO:0000256" key="5">
    <source>
        <dbReference type="ARBA" id="ARBA00039897"/>
    </source>
</evidence>
<evidence type="ECO:0000259" key="9">
    <source>
        <dbReference type="PROSITE" id="PS50850"/>
    </source>
</evidence>
<evidence type="ECO:0000256" key="6">
    <source>
        <dbReference type="ARBA" id="ARBA00041768"/>
    </source>
</evidence>
<dbReference type="GO" id="GO:0009925">
    <property type="term" value="C:basal plasma membrane"/>
    <property type="evidence" value="ECO:0007669"/>
    <property type="project" value="UniProtKB-SubCell"/>
</dbReference>
<keyword evidence="2 8" id="KW-1133">Transmembrane helix</keyword>
<keyword evidence="11" id="KW-1185">Reference proteome</keyword>
<dbReference type="PROSITE" id="PS50850">
    <property type="entry name" value="MFS"/>
    <property type="match status" value="1"/>
</dbReference>
<evidence type="ECO:0000256" key="1">
    <source>
        <dbReference type="ARBA" id="ARBA00022692"/>
    </source>
</evidence>
<dbReference type="InterPro" id="IPR020846">
    <property type="entry name" value="MFS_dom"/>
</dbReference>
<dbReference type="Gene3D" id="1.20.1250.20">
    <property type="entry name" value="MFS general substrate transporter like domains"/>
    <property type="match status" value="1"/>
</dbReference>
<feature type="transmembrane region" description="Helical" evidence="8">
    <location>
        <begin position="251"/>
        <end position="272"/>
    </location>
</feature>
<evidence type="ECO:0000256" key="3">
    <source>
        <dbReference type="ARBA" id="ARBA00023136"/>
    </source>
</evidence>
<organism evidence="10 11">
    <name type="scientific">Anguilla anguilla</name>
    <name type="common">European freshwater eel</name>
    <name type="synonym">Muraena anguilla</name>
    <dbReference type="NCBI Taxonomy" id="7936"/>
    <lineage>
        <taxon>Eukaryota</taxon>
        <taxon>Metazoa</taxon>
        <taxon>Chordata</taxon>
        <taxon>Craniata</taxon>
        <taxon>Vertebrata</taxon>
        <taxon>Euteleostomi</taxon>
        <taxon>Actinopterygii</taxon>
        <taxon>Neopterygii</taxon>
        <taxon>Teleostei</taxon>
        <taxon>Anguilliformes</taxon>
        <taxon>Anguillidae</taxon>
        <taxon>Anguilla</taxon>
    </lineage>
</organism>
<keyword evidence="1 8" id="KW-0812">Transmembrane</keyword>
<comment type="subcellular location">
    <subcellularLocation>
        <location evidence="4">Basal cell membrane</location>
        <topology evidence="4">Multi-pass membrane protein</topology>
    </subcellularLocation>
</comment>
<evidence type="ECO:0000313" key="11">
    <source>
        <dbReference type="Proteomes" id="UP001044222"/>
    </source>
</evidence>
<feature type="transmembrane region" description="Helical" evidence="8">
    <location>
        <begin position="370"/>
        <end position="391"/>
    </location>
</feature>
<gene>
    <name evidence="10" type="ORF">ANANG_G00307080</name>
</gene>
<evidence type="ECO:0000256" key="7">
    <source>
        <dbReference type="ARBA" id="ARBA00042362"/>
    </source>
</evidence>
<evidence type="ECO:0000256" key="4">
    <source>
        <dbReference type="ARBA" id="ARBA00034696"/>
    </source>
</evidence>
<dbReference type="GO" id="GO:0022857">
    <property type="term" value="F:transmembrane transporter activity"/>
    <property type="evidence" value="ECO:0007669"/>
    <property type="project" value="InterPro"/>
</dbReference>
<dbReference type="EMBL" id="JAFIRN010000018">
    <property type="protein sequence ID" value="KAG5831749.1"/>
    <property type="molecule type" value="Genomic_DNA"/>
</dbReference>
<feature type="transmembrane region" description="Helical" evidence="8">
    <location>
        <begin position="403"/>
        <end position="421"/>
    </location>
</feature>
<keyword evidence="3 8" id="KW-0472">Membrane</keyword>
<evidence type="ECO:0000256" key="2">
    <source>
        <dbReference type="ARBA" id="ARBA00022989"/>
    </source>
</evidence>
<evidence type="ECO:0000313" key="10">
    <source>
        <dbReference type="EMBL" id="KAG5831749.1"/>
    </source>
</evidence>
<feature type="transmembrane region" description="Helical" evidence="8">
    <location>
        <begin position="171"/>
        <end position="192"/>
    </location>
</feature>
<evidence type="ECO:0000256" key="8">
    <source>
        <dbReference type="SAM" id="Phobius"/>
    </source>
</evidence>
<dbReference type="FunFam" id="1.20.1250.20:FF:000023">
    <property type="entry name" value="Solute carrier family 22 member 6"/>
    <property type="match status" value="1"/>
</dbReference>
<feature type="transmembrane region" description="Helical" evidence="8">
    <location>
        <begin position="340"/>
        <end position="358"/>
    </location>
</feature>
<comment type="caution">
    <text evidence="10">The sequence shown here is derived from an EMBL/GenBank/DDBJ whole genome shotgun (WGS) entry which is preliminary data.</text>
</comment>
<dbReference type="InterPro" id="IPR036259">
    <property type="entry name" value="MFS_trans_sf"/>
</dbReference>
<reference evidence="10" key="1">
    <citation type="submission" date="2021-01" db="EMBL/GenBank/DDBJ databases">
        <title>A chromosome-scale assembly of European eel, Anguilla anguilla.</title>
        <authorList>
            <person name="Henkel C."/>
            <person name="Jong-Raadsen S.A."/>
            <person name="Dufour S."/>
            <person name="Weltzien F.-A."/>
            <person name="Palstra A.P."/>
            <person name="Pelster B."/>
            <person name="Spaink H.P."/>
            <person name="Van Den Thillart G.E."/>
            <person name="Jansen H."/>
            <person name="Zahm M."/>
            <person name="Klopp C."/>
            <person name="Cedric C."/>
            <person name="Louis A."/>
            <person name="Berthelot C."/>
            <person name="Parey E."/>
            <person name="Roest Crollius H."/>
            <person name="Montfort J."/>
            <person name="Robinson-Rechavi M."/>
            <person name="Bucao C."/>
            <person name="Bouchez O."/>
            <person name="Gislard M."/>
            <person name="Lluch J."/>
            <person name="Milhes M."/>
            <person name="Lampietro C."/>
            <person name="Lopez Roques C."/>
            <person name="Donnadieu C."/>
            <person name="Braasch I."/>
            <person name="Desvignes T."/>
            <person name="Postlethwait J."/>
            <person name="Bobe J."/>
            <person name="Guiguen Y."/>
            <person name="Dirks R."/>
        </authorList>
    </citation>
    <scope>NUCLEOTIDE SEQUENCE</scope>
    <source>
        <strain evidence="10">Tag_6206</strain>
        <tissue evidence="10">Liver</tissue>
    </source>
</reference>
<protein>
    <recommendedName>
        <fullName evidence="5">Solute carrier family 22 member 6</fullName>
    </recommendedName>
    <alternativeName>
        <fullName evidence="7">Organic anion transporter 1</fullName>
    </alternativeName>
    <alternativeName>
        <fullName evidence="6">Renal organic anion transporter 1</fullName>
    </alternativeName>
</protein>
<dbReference type="Proteomes" id="UP001044222">
    <property type="component" value="Chromosome 18"/>
</dbReference>